<protein>
    <submittedName>
        <fullName evidence="7">Uncharacterized protein ABI5D-1</fullName>
    </submittedName>
</protein>
<evidence type="ECO:0000313" key="8">
    <source>
        <dbReference type="Proteomes" id="UP000001514"/>
    </source>
</evidence>
<dbReference type="GO" id="GO:0003700">
    <property type="term" value="F:DNA-binding transcription factor activity"/>
    <property type="evidence" value="ECO:0007669"/>
    <property type="project" value="InterPro"/>
</dbReference>
<dbReference type="HOGENOM" id="CLU_964431_0_0_1"/>
<evidence type="ECO:0000256" key="1">
    <source>
        <dbReference type="ARBA" id="ARBA00004123"/>
    </source>
</evidence>
<keyword evidence="8" id="KW-1185">Reference proteome</keyword>
<dbReference type="CDD" id="cd14707">
    <property type="entry name" value="bZIP_plant_BZIP46"/>
    <property type="match status" value="1"/>
</dbReference>
<dbReference type="GO" id="GO:0005634">
    <property type="term" value="C:nucleus"/>
    <property type="evidence" value="ECO:0000318"/>
    <property type="project" value="GO_Central"/>
</dbReference>
<feature type="domain" description="BZIP" evidence="6">
    <location>
        <begin position="206"/>
        <end position="269"/>
    </location>
</feature>
<dbReference type="Proteomes" id="UP000001514">
    <property type="component" value="Unassembled WGS sequence"/>
</dbReference>
<dbReference type="SMART" id="SM00338">
    <property type="entry name" value="BRLZ"/>
    <property type="match status" value="1"/>
</dbReference>
<feature type="region of interest" description="Disordered" evidence="5">
    <location>
        <begin position="37"/>
        <end position="103"/>
    </location>
</feature>
<dbReference type="PANTHER" id="PTHR22952:SF463">
    <property type="entry name" value="ABSCISIC ACID-INSENSITIVE 5-LIKE PROTEIN 7"/>
    <property type="match status" value="1"/>
</dbReference>
<name>D8S7S5_SELML</name>
<evidence type="ECO:0000313" key="7">
    <source>
        <dbReference type="EMBL" id="EFJ19807.1"/>
    </source>
</evidence>
<dbReference type="PROSITE" id="PS00036">
    <property type="entry name" value="BZIP_BASIC"/>
    <property type="match status" value="1"/>
</dbReference>
<dbReference type="SUPFAM" id="SSF57959">
    <property type="entry name" value="Leucine zipper domain"/>
    <property type="match status" value="1"/>
</dbReference>
<dbReference type="KEGG" id="smo:SELMODRAFT_177659"/>
<keyword evidence="2" id="KW-0238">DNA-binding</keyword>
<accession>D8S7S5</accession>
<feature type="coiled-coil region" evidence="4">
    <location>
        <begin position="231"/>
        <end position="261"/>
    </location>
</feature>
<dbReference type="FunFam" id="1.20.5.170:FF:000036">
    <property type="entry name" value="ABSCISIC ACID-INSENSITIVE 5-like protein 2"/>
    <property type="match status" value="1"/>
</dbReference>
<dbReference type="InterPro" id="IPR004827">
    <property type="entry name" value="bZIP"/>
</dbReference>
<dbReference type="EMBL" id="GL377605">
    <property type="protein sequence ID" value="EFJ19807.1"/>
    <property type="molecule type" value="Genomic_DNA"/>
</dbReference>
<reference evidence="7 8" key="1">
    <citation type="journal article" date="2011" name="Science">
        <title>The Selaginella genome identifies genetic changes associated with the evolution of vascular plants.</title>
        <authorList>
            <person name="Banks J.A."/>
            <person name="Nishiyama T."/>
            <person name="Hasebe M."/>
            <person name="Bowman J.L."/>
            <person name="Gribskov M."/>
            <person name="dePamphilis C."/>
            <person name="Albert V.A."/>
            <person name="Aono N."/>
            <person name="Aoyama T."/>
            <person name="Ambrose B.A."/>
            <person name="Ashton N.W."/>
            <person name="Axtell M.J."/>
            <person name="Barker E."/>
            <person name="Barker M.S."/>
            <person name="Bennetzen J.L."/>
            <person name="Bonawitz N.D."/>
            <person name="Chapple C."/>
            <person name="Cheng C."/>
            <person name="Correa L.G."/>
            <person name="Dacre M."/>
            <person name="DeBarry J."/>
            <person name="Dreyer I."/>
            <person name="Elias M."/>
            <person name="Engstrom E.M."/>
            <person name="Estelle M."/>
            <person name="Feng L."/>
            <person name="Finet C."/>
            <person name="Floyd S.K."/>
            <person name="Frommer W.B."/>
            <person name="Fujita T."/>
            <person name="Gramzow L."/>
            <person name="Gutensohn M."/>
            <person name="Harholt J."/>
            <person name="Hattori M."/>
            <person name="Heyl A."/>
            <person name="Hirai T."/>
            <person name="Hiwatashi Y."/>
            <person name="Ishikawa M."/>
            <person name="Iwata M."/>
            <person name="Karol K.G."/>
            <person name="Koehler B."/>
            <person name="Kolukisaoglu U."/>
            <person name="Kubo M."/>
            <person name="Kurata T."/>
            <person name="Lalonde S."/>
            <person name="Li K."/>
            <person name="Li Y."/>
            <person name="Litt A."/>
            <person name="Lyons E."/>
            <person name="Manning G."/>
            <person name="Maruyama T."/>
            <person name="Michael T.P."/>
            <person name="Mikami K."/>
            <person name="Miyazaki S."/>
            <person name="Morinaga S."/>
            <person name="Murata T."/>
            <person name="Mueller-Roeber B."/>
            <person name="Nelson D.R."/>
            <person name="Obara M."/>
            <person name="Oguri Y."/>
            <person name="Olmstead R.G."/>
            <person name="Onodera N."/>
            <person name="Petersen B.L."/>
            <person name="Pils B."/>
            <person name="Prigge M."/>
            <person name="Rensing S.A."/>
            <person name="Riano-Pachon D.M."/>
            <person name="Roberts A.W."/>
            <person name="Sato Y."/>
            <person name="Scheller H.V."/>
            <person name="Schulz B."/>
            <person name="Schulz C."/>
            <person name="Shakirov E.V."/>
            <person name="Shibagaki N."/>
            <person name="Shinohara N."/>
            <person name="Shippen D.E."/>
            <person name="Soerensen I."/>
            <person name="Sotooka R."/>
            <person name="Sugimoto N."/>
            <person name="Sugita M."/>
            <person name="Sumikawa N."/>
            <person name="Tanurdzic M."/>
            <person name="Theissen G."/>
            <person name="Ulvskov P."/>
            <person name="Wakazuki S."/>
            <person name="Weng J.K."/>
            <person name="Willats W.W."/>
            <person name="Wipf D."/>
            <person name="Wolf P.G."/>
            <person name="Yang L."/>
            <person name="Zimmer A.D."/>
            <person name="Zhu Q."/>
            <person name="Mitros T."/>
            <person name="Hellsten U."/>
            <person name="Loque D."/>
            <person name="Otillar R."/>
            <person name="Salamov A."/>
            <person name="Schmutz J."/>
            <person name="Shapiro H."/>
            <person name="Lindquist E."/>
            <person name="Lucas S."/>
            <person name="Rokhsar D."/>
            <person name="Grigoriev I.V."/>
        </authorList>
    </citation>
    <scope>NUCLEOTIDE SEQUENCE [LARGE SCALE GENOMIC DNA]</scope>
</reference>
<keyword evidence="3" id="KW-0539">Nucleus</keyword>
<proteinExistence type="predicted"/>
<sequence>MGAVSAEYLNSSPVRPVLDDLKSFGVPEKKLSSMNIDELLVAATGEEESQPSLPSSSEQEEEENPSSSEIKLSVEEVWREIQEGKLTSTAAASSTGAPESGIAPQRTLGEMTLEEFLVKSGVADSAPTGIVSTFPDLGPAPHKRERDDLELAYMQGMDPSAANSSSKRLRAFVTKIEECCMVPSGGQVLSYGDAFHKPDEYVDKVAERRQRRMIKNRESAARSRARKQAYTAELEAEVTLLKEENDKLKRQQAEDARYRAKVRQILDRNRKPLFLFSQVIDMLTVLKRSKKNAKARRVELRRVNSF</sequence>
<keyword evidence="4" id="KW-0175">Coiled coil</keyword>
<feature type="compositionally biased region" description="Basic and acidic residues" evidence="5">
    <location>
        <begin position="72"/>
        <end position="83"/>
    </location>
</feature>
<gene>
    <name evidence="7" type="primary">ABI5D-1</name>
    <name evidence="7" type="ORF">SELMODRAFT_177659</name>
</gene>
<dbReference type="Gene3D" id="1.20.5.170">
    <property type="match status" value="1"/>
</dbReference>
<dbReference type="AlphaFoldDB" id="D8S7S5"/>
<dbReference type="Pfam" id="PF00170">
    <property type="entry name" value="bZIP_1"/>
    <property type="match status" value="1"/>
</dbReference>
<dbReference type="InParanoid" id="D8S7S5"/>
<dbReference type="GO" id="GO:0003677">
    <property type="term" value="F:DNA binding"/>
    <property type="evidence" value="ECO:0007669"/>
    <property type="project" value="UniProtKB-KW"/>
</dbReference>
<evidence type="ECO:0000256" key="3">
    <source>
        <dbReference type="ARBA" id="ARBA00023242"/>
    </source>
</evidence>
<dbReference type="InterPro" id="IPR043452">
    <property type="entry name" value="BZIP46-like"/>
</dbReference>
<dbReference type="PROSITE" id="PS50217">
    <property type="entry name" value="BZIP"/>
    <property type="match status" value="1"/>
</dbReference>
<evidence type="ECO:0000259" key="6">
    <source>
        <dbReference type="PROSITE" id="PS50217"/>
    </source>
</evidence>
<dbReference type="PANTHER" id="PTHR22952">
    <property type="entry name" value="CAMP-RESPONSE ELEMENT BINDING PROTEIN-RELATED"/>
    <property type="match status" value="1"/>
</dbReference>
<comment type="subcellular location">
    <subcellularLocation>
        <location evidence="1">Nucleus</location>
    </subcellularLocation>
</comment>
<organism evidence="8">
    <name type="scientific">Selaginella moellendorffii</name>
    <name type="common">Spikemoss</name>
    <dbReference type="NCBI Taxonomy" id="88036"/>
    <lineage>
        <taxon>Eukaryota</taxon>
        <taxon>Viridiplantae</taxon>
        <taxon>Streptophyta</taxon>
        <taxon>Embryophyta</taxon>
        <taxon>Tracheophyta</taxon>
        <taxon>Lycopodiopsida</taxon>
        <taxon>Selaginellales</taxon>
        <taxon>Selaginellaceae</taxon>
        <taxon>Selaginella</taxon>
    </lineage>
</organism>
<dbReference type="InterPro" id="IPR046347">
    <property type="entry name" value="bZIP_sf"/>
</dbReference>
<evidence type="ECO:0000256" key="2">
    <source>
        <dbReference type="ARBA" id="ARBA00023125"/>
    </source>
</evidence>
<evidence type="ECO:0000256" key="5">
    <source>
        <dbReference type="SAM" id="MobiDB-lite"/>
    </source>
</evidence>
<dbReference type="GO" id="GO:0045893">
    <property type="term" value="P:positive regulation of DNA-templated transcription"/>
    <property type="evidence" value="ECO:0007669"/>
    <property type="project" value="InterPro"/>
</dbReference>
<dbReference type="Gramene" id="EFJ19807">
    <property type="protein sequence ID" value="EFJ19807"/>
    <property type="gene ID" value="SELMODRAFT_177659"/>
</dbReference>
<evidence type="ECO:0000256" key="4">
    <source>
        <dbReference type="SAM" id="Coils"/>
    </source>
</evidence>